<evidence type="ECO:0000256" key="2">
    <source>
        <dbReference type="ARBA" id="ARBA00023015"/>
    </source>
</evidence>
<dbReference type="EMBL" id="AMGY01000009">
    <property type="protein sequence ID" value="EXJ77958.1"/>
    <property type="molecule type" value="Genomic_DNA"/>
</dbReference>
<dbReference type="HOGENOM" id="CLU_004835_2_0_1"/>
<feature type="domain" description="Zn(2)-C6 fungal-type" evidence="7">
    <location>
        <begin position="54"/>
        <end position="84"/>
    </location>
</feature>
<dbReference type="PROSITE" id="PS50048">
    <property type="entry name" value="ZN2_CY6_FUNGAL_2"/>
    <property type="match status" value="1"/>
</dbReference>
<dbReference type="Gene3D" id="4.10.240.10">
    <property type="entry name" value="Zn(2)-C6 fungal-type DNA-binding domain"/>
    <property type="match status" value="1"/>
</dbReference>
<dbReference type="AlphaFoldDB" id="W9XCN7"/>
<dbReference type="InterPro" id="IPR007219">
    <property type="entry name" value="XnlR_reg_dom"/>
</dbReference>
<dbReference type="GO" id="GO:0003677">
    <property type="term" value="F:DNA binding"/>
    <property type="evidence" value="ECO:0007669"/>
    <property type="project" value="UniProtKB-KW"/>
</dbReference>
<dbReference type="GO" id="GO:0000981">
    <property type="term" value="F:DNA-binding transcription factor activity, RNA polymerase II-specific"/>
    <property type="evidence" value="ECO:0007669"/>
    <property type="project" value="InterPro"/>
</dbReference>
<evidence type="ECO:0000256" key="1">
    <source>
        <dbReference type="ARBA" id="ARBA00022723"/>
    </source>
</evidence>
<sequence>MEPPVPRDGDADADTGHEHEGDPARPSSPTSSPGHVNKRKRTSGMYQRKRAVIACQVCRGRKTKCDNGRPSCGFCLQNGAQCVYPDDTNNYSSYDPASLAILDRVNRVVALLEAQPARIAAYISDKDSRTAERLQTPAQATPGSGQAASQKSPIPLDDPAEDASAETAEHVSRSFDIPESSAAYMNCESVMRWPIFAGIALDIQSLVLDYDDDEAADRSSRDLIDGATGRRGLFAKALQEDDFVPLSRRFLAYVHVKNPILDVQRFKLSVKTAAENGPAWDGPSCLVLVACALGCLASPFQPDPVLYETPESFRSSESPAVDPISAQGFYLAAKKRLGLLRPSLLYVQCLFLFGVFEMYTLRPQRAWFYFQQASLQLQNHLWRKSQIQTGGGLQVADPSFLFDRRLEQRLYWSCMKSECELRCELPLPPSGITRLNFPDLFPSPPTELSSPTTQQRTLDGVDDDVEPEEEKSWFYYLAEISFRRMFNRIVTTVIGKGERGWINNIETIIQQCDQFDEEINIWCSHLPPKINWNDSQASNDELAYYIRGRAMGSREFIHRPFLYYVVHQPPDDRVWPQVVVRARRCLEFCVENALYAYPHQRHHGTWYVARACLTRALLLLAAGRSGKIDLPNRWREAIDLSMLTVQQWYDESPDLRKGASILQAIIDDTFDGVASTQA</sequence>
<feature type="region of interest" description="Disordered" evidence="6">
    <location>
        <begin position="126"/>
        <end position="172"/>
    </location>
</feature>
<dbReference type="eggNOG" id="ENOG502QR47">
    <property type="taxonomic scope" value="Eukaryota"/>
</dbReference>
<keyword evidence="1" id="KW-0479">Metal-binding</keyword>
<dbReference type="InterPro" id="IPR053181">
    <property type="entry name" value="EcdB-like_regulator"/>
</dbReference>
<organism evidence="8 9">
    <name type="scientific">Capronia epimyces CBS 606.96</name>
    <dbReference type="NCBI Taxonomy" id="1182542"/>
    <lineage>
        <taxon>Eukaryota</taxon>
        <taxon>Fungi</taxon>
        <taxon>Dikarya</taxon>
        <taxon>Ascomycota</taxon>
        <taxon>Pezizomycotina</taxon>
        <taxon>Eurotiomycetes</taxon>
        <taxon>Chaetothyriomycetidae</taxon>
        <taxon>Chaetothyriales</taxon>
        <taxon>Herpotrichiellaceae</taxon>
        <taxon>Capronia</taxon>
    </lineage>
</organism>
<dbReference type="InterPro" id="IPR001138">
    <property type="entry name" value="Zn2Cys6_DnaBD"/>
</dbReference>
<gene>
    <name evidence="8" type="ORF">A1O3_09117</name>
</gene>
<keyword evidence="2" id="KW-0805">Transcription regulation</keyword>
<dbReference type="RefSeq" id="XP_007737403.1">
    <property type="nucleotide sequence ID" value="XM_007739213.1"/>
</dbReference>
<feature type="compositionally biased region" description="Basic residues" evidence="6">
    <location>
        <begin position="36"/>
        <end position="45"/>
    </location>
</feature>
<dbReference type="GO" id="GO:0008270">
    <property type="term" value="F:zinc ion binding"/>
    <property type="evidence" value="ECO:0007669"/>
    <property type="project" value="InterPro"/>
</dbReference>
<dbReference type="InterPro" id="IPR036864">
    <property type="entry name" value="Zn2-C6_fun-type_DNA-bd_sf"/>
</dbReference>
<dbReference type="GO" id="GO:0006351">
    <property type="term" value="P:DNA-templated transcription"/>
    <property type="evidence" value="ECO:0007669"/>
    <property type="project" value="InterPro"/>
</dbReference>
<dbReference type="Pfam" id="PF00172">
    <property type="entry name" value="Zn_clus"/>
    <property type="match status" value="1"/>
</dbReference>
<comment type="caution">
    <text evidence="8">The sequence shown here is derived from an EMBL/GenBank/DDBJ whole genome shotgun (WGS) entry which is preliminary data.</text>
</comment>
<evidence type="ECO:0000313" key="8">
    <source>
        <dbReference type="EMBL" id="EXJ77958.1"/>
    </source>
</evidence>
<dbReference type="GeneID" id="19173203"/>
<dbReference type="CDD" id="cd12148">
    <property type="entry name" value="fungal_TF_MHR"/>
    <property type="match status" value="1"/>
</dbReference>
<dbReference type="CDD" id="cd00067">
    <property type="entry name" value="GAL4"/>
    <property type="match status" value="1"/>
</dbReference>
<evidence type="ECO:0000256" key="4">
    <source>
        <dbReference type="ARBA" id="ARBA00023163"/>
    </source>
</evidence>
<protein>
    <recommendedName>
        <fullName evidence="7">Zn(2)-C6 fungal-type domain-containing protein</fullName>
    </recommendedName>
</protein>
<dbReference type="PROSITE" id="PS00463">
    <property type="entry name" value="ZN2_CY6_FUNGAL_1"/>
    <property type="match status" value="1"/>
</dbReference>
<dbReference type="Proteomes" id="UP000019478">
    <property type="component" value="Unassembled WGS sequence"/>
</dbReference>
<evidence type="ECO:0000313" key="9">
    <source>
        <dbReference type="Proteomes" id="UP000019478"/>
    </source>
</evidence>
<keyword evidence="5" id="KW-0539">Nucleus</keyword>
<feature type="region of interest" description="Disordered" evidence="6">
    <location>
        <begin position="444"/>
        <end position="463"/>
    </location>
</feature>
<proteinExistence type="predicted"/>
<dbReference type="PANTHER" id="PTHR47785:SF5">
    <property type="entry name" value="ZN(II)2CYS6 TRANSCRIPTION FACTOR (EUROFUNG)"/>
    <property type="match status" value="1"/>
</dbReference>
<dbReference type="SMART" id="SM00066">
    <property type="entry name" value="GAL4"/>
    <property type="match status" value="1"/>
</dbReference>
<keyword evidence="9" id="KW-1185">Reference proteome</keyword>
<dbReference type="Pfam" id="PF04082">
    <property type="entry name" value="Fungal_trans"/>
    <property type="match status" value="1"/>
</dbReference>
<name>W9XCN7_9EURO</name>
<keyword evidence="3" id="KW-0238">DNA-binding</keyword>
<dbReference type="SUPFAM" id="SSF57701">
    <property type="entry name" value="Zn2/Cys6 DNA-binding domain"/>
    <property type="match status" value="1"/>
</dbReference>
<feature type="compositionally biased region" description="Polar residues" evidence="6">
    <location>
        <begin position="136"/>
        <end position="152"/>
    </location>
</feature>
<dbReference type="PANTHER" id="PTHR47785">
    <property type="entry name" value="ZN(II)2CYS6 TRANSCRIPTION FACTOR (EUROFUNG)-RELATED-RELATED"/>
    <property type="match status" value="1"/>
</dbReference>
<feature type="region of interest" description="Disordered" evidence="6">
    <location>
        <begin position="1"/>
        <end position="45"/>
    </location>
</feature>
<reference evidence="8 9" key="1">
    <citation type="submission" date="2013-03" db="EMBL/GenBank/DDBJ databases">
        <title>The Genome Sequence of Capronia epimyces CBS 606.96.</title>
        <authorList>
            <consortium name="The Broad Institute Genomics Platform"/>
            <person name="Cuomo C."/>
            <person name="de Hoog S."/>
            <person name="Gorbushina A."/>
            <person name="Walker B."/>
            <person name="Young S.K."/>
            <person name="Zeng Q."/>
            <person name="Gargeya S."/>
            <person name="Fitzgerald M."/>
            <person name="Haas B."/>
            <person name="Abouelleil A."/>
            <person name="Allen A.W."/>
            <person name="Alvarado L."/>
            <person name="Arachchi H.M."/>
            <person name="Berlin A.M."/>
            <person name="Chapman S.B."/>
            <person name="Gainer-Dewar J."/>
            <person name="Goldberg J."/>
            <person name="Griggs A."/>
            <person name="Gujja S."/>
            <person name="Hansen M."/>
            <person name="Howarth C."/>
            <person name="Imamovic A."/>
            <person name="Ireland A."/>
            <person name="Larimer J."/>
            <person name="McCowan C."/>
            <person name="Murphy C."/>
            <person name="Pearson M."/>
            <person name="Poon T.W."/>
            <person name="Priest M."/>
            <person name="Roberts A."/>
            <person name="Saif S."/>
            <person name="Shea T."/>
            <person name="Sisk P."/>
            <person name="Sykes S."/>
            <person name="Wortman J."/>
            <person name="Nusbaum C."/>
            <person name="Birren B."/>
        </authorList>
    </citation>
    <scope>NUCLEOTIDE SEQUENCE [LARGE SCALE GENOMIC DNA]</scope>
    <source>
        <strain evidence="8 9">CBS 606.96</strain>
    </source>
</reference>
<evidence type="ECO:0000256" key="3">
    <source>
        <dbReference type="ARBA" id="ARBA00023125"/>
    </source>
</evidence>
<dbReference type="OrthoDB" id="4356994at2759"/>
<accession>W9XCN7</accession>
<keyword evidence="4" id="KW-0804">Transcription</keyword>
<feature type="compositionally biased region" description="Basic and acidic residues" evidence="6">
    <location>
        <begin position="1"/>
        <end position="23"/>
    </location>
</feature>
<evidence type="ECO:0000256" key="6">
    <source>
        <dbReference type="SAM" id="MobiDB-lite"/>
    </source>
</evidence>
<evidence type="ECO:0000259" key="7">
    <source>
        <dbReference type="PROSITE" id="PS50048"/>
    </source>
</evidence>
<dbReference type="STRING" id="1182542.W9XCN7"/>
<evidence type="ECO:0000256" key="5">
    <source>
        <dbReference type="ARBA" id="ARBA00023242"/>
    </source>
</evidence>